<reference evidence="1 2" key="1">
    <citation type="journal article" date="2020" name="Nat. Food">
        <title>A phased Vanilla planifolia genome enables genetic improvement of flavour and production.</title>
        <authorList>
            <person name="Hasing T."/>
            <person name="Tang H."/>
            <person name="Brym M."/>
            <person name="Khazi F."/>
            <person name="Huang T."/>
            <person name="Chambers A.H."/>
        </authorList>
    </citation>
    <scope>NUCLEOTIDE SEQUENCE [LARGE SCALE GENOMIC DNA]</scope>
    <source>
        <tissue evidence="1">Leaf</tissue>
    </source>
</reference>
<accession>A0A835U5P5</accession>
<organism evidence="1 2">
    <name type="scientific">Vanilla planifolia</name>
    <name type="common">Vanilla</name>
    <dbReference type="NCBI Taxonomy" id="51239"/>
    <lineage>
        <taxon>Eukaryota</taxon>
        <taxon>Viridiplantae</taxon>
        <taxon>Streptophyta</taxon>
        <taxon>Embryophyta</taxon>
        <taxon>Tracheophyta</taxon>
        <taxon>Spermatophyta</taxon>
        <taxon>Magnoliopsida</taxon>
        <taxon>Liliopsida</taxon>
        <taxon>Asparagales</taxon>
        <taxon>Orchidaceae</taxon>
        <taxon>Vanilloideae</taxon>
        <taxon>Vanilleae</taxon>
        <taxon>Vanilla</taxon>
    </lineage>
</organism>
<proteinExistence type="predicted"/>
<protein>
    <submittedName>
        <fullName evidence="1">Uncharacterized protein</fullName>
    </submittedName>
</protein>
<gene>
    <name evidence="1" type="ORF">HPP92_028532</name>
</gene>
<evidence type="ECO:0000313" key="1">
    <source>
        <dbReference type="EMBL" id="KAG0447086.1"/>
    </source>
</evidence>
<sequence>MTEFAAFHLCENHLIFSQLPPHARKNLVERCCGNWKKVLRFLQSVEQSTGTVNTSAGNPSQMGFLRAIMEDQGGAPLRKRH</sequence>
<dbReference type="AlphaFoldDB" id="A0A835U5P5"/>
<dbReference type="Proteomes" id="UP000636800">
    <property type="component" value="Unassembled WGS sequence"/>
</dbReference>
<dbReference type="EMBL" id="JADCNL010000509">
    <property type="protein sequence ID" value="KAG0447086.1"/>
    <property type="molecule type" value="Genomic_DNA"/>
</dbReference>
<dbReference type="OrthoDB" id="192887at2759"/>
<comment type="caution">
    <text evidence="1">The sequence shown here is derived from an EMBL/GenBank/DDBJ whole genome shotgun (WGS) entry which is preliminary data.</text>
</comment>
<evidence type="ECO:0000313" key="2">
    <source>
        <dbReference type="Proteomes" id="UP000636800"/>
    </source>
</evidence>
<keyword evidence="2" id="KW-1185">Reference proteome</keyword>
<name>A0A835U5P5_VANPL</name>